<feature type="compositionally biased region" description="Polar residues" evidence="9">
    <location>
        <begin position="23"/>
        <end position="32"/>
    </location>
</feature>
<dbReference type="SUPFAM" id="SSF46689">
    <property type="entry name" value="Homeodomain-like"/>
    <property type="match status" value="1"/>
</dbReference>
<feature type="region of interest" description="Disordered" evidence="9">
    <location>
        <begin position="127"/>
        <end position="159"/>
    </location>
</feature>
<keyword evidence="5" id="KW-0804">Transcription</keyword>
<dbReference type="CDD" id="cd00086">
    <property type="entry name" value="homeodomain"/>
    <property type="match status" value="1"/>
</dbReference>
<dbReference type="GO" id="GO:0009887">
    <property type="term" value="P:animal organ morphogenesis"/>
    <property type="evidence" value="ECO:0007669"/>
    <property type="project" value="UniProtKB-ARBA"/>
</dbReference>
<comment type="similarity">
    <text evidence="7">Belongs to the TALE/TGIF homeobox family.</text>
</comment>
<dbReference type="STRING" id="456900.A0A151IP16"/>
<evidence type="ECO:0000256" key="3">
    <source>
        <dbReference type="ARBA" id="ARBA00023125"/>
    </source>
</evidence>
<keyword evidence="3 8" id="KW-0238">DNA-binding</keyword>
<keyword evidence="6 8" id="KW-0539">Nucleus</keyword>
<dbReference type="Pfam" id="PF05920">
    <property type="entry name" value="Homeobox_KN"/>
    <property type="match status" value="1"/>
</dbReference>
<reference evidence="11 12" key="1">
    <citation type="submission" date="2016-03" db="EMBL/GenBank/DDBJ databases">
        <title>Cyphomyrmex costatus WGS genome.</title>
        <authorList>
            <person name="Nygaard S."/>
            <person name="Hu H."/>
            <person name="Boomsma J."/>
            <person name="Zhang G."/>
        </authorList>
    </citation>
    <scope>NUCLEOTIDE SEQUENCE [LARGE SCALE GENOMIC DNA]</scope>
    <source>
        <strain evidence="11">MS0001</strain>
        <tissue evidence="11">Whole body</tissue>
    </source>
</reference>
<evidence type="ECO:0000256" key="7">
    <source>
        <dbReference type="ARBA" id="ARBA00038021"/>
    </source>
</evidence>
<dbReference type="GO" id="GO:0048646">
    <property type="term" value="P:anatomical structure formation involved in morphogenesis"/>
    <property type="evidence" value="ECO:0007669"/>
    <property type="project" value="UniProtKB-ARBA"/>
</dbReference>
<dbReference type="InterPro" id="IPR008422">
    <property type="entry name" value="KN_HD"/>
</dbReference>
<evidence type="ECO:0000313" key="11">
    <source>
        <dbReference type="EMBL" id="KYN07206.1"/>
    </source>
</evidence>
<gene>
    <name evidence="11" type="ORF">ALC62_01830</name>
</gene>
<dbReference type="SMART" id="SM00389">
    <property type="entry name" value="HOX"/>
    <property type="match status" value="1"/>
</dbReference>
<evidence type="ECO:0000313" key="12">
    <source>
        <dbReference type="Proteomes" id="UP000078542"/>
    </source>
</evidence>
<dbReference type="GO" id="GO:0001654">
    <property type="term" value="P:eye development"/>
    <property type="evidence" value="ECO:0007669"/>
    <property type="project" value="UniProtKB-ARBA"/>
</dbReference>
<evidence type="ECO:0000256" key="2">
    <source>
        <dbReference type="ARBA" id="ARBA00023015"/>
    </source>
</evidence>
<dbReference type="PANTHER" id="PTHR11850">
    <property type="entry name" value="HOMEOBOX PROTEIN TRANSCRIPTION FACTORS"/>
    <property type="match status" value="1"/>
</dbReference>
<keyword evidence="12" id="KW-1185">Reference proteome</keyword>
<feature type="domain" description="Homeobox" evidence="10">
    <location>
        <begin position="53"/>
        <end position="112"/>
    </location>
</feature>
<dbReference type="FunFam" id="1.10.10.60:FF:000059">
    <property type="entry name" value="TGFB-induced factor homeobox 1"/>
    <property type="match status" value="1"/>
</dbReference>
<dbReference type="InterPro" id="IPR009057">
    <property type="entry name" value="Homeodomain-like_sf"/>
</dbReference>
<organism evidence="11 12">
    <name type="scientific">Cyphomyrmex costatus</name>
    <dbReference type="NCBI Taxonomy" id="456900"/>
    <lineage>
        <taxon>Eukaryota</taxon>
        <taxon>Metazoa</taxon>
        <taxon>Ecdysozoa</taxon>
        <taxon>Arthropoda</taxon>
        <taxon>Hexapoda</taxon>
        <taxon>Insecta</taxon>
        <taxon>Pterygota</taxon>
        <taxon>Neoptera</taxon>
        <taxon>Endopterygota</taxon>
        <taxon>Hymenoptera</taxon>
        <taxon>Apocrita</taxon>
        <taxon>Aculeata</taxon>
        <taxon>Formicoidea</taxon>
        <taxon>Formicidae</taxon>
        <taxon>Myrmicinae</taxon>
        <taxon>Cyphomyrmex</taxon>
    </lineage>
</organism>
<feature type="non-terminal residue" evidence="11">
    <location>
        <position position="1"/>
    </location>
</feature>
<dbReference type="AlphaFoldDB" id="A0A151IP16"/>
<feature type="DNA-binding region" description="Homeobox" evidence="8">
    <location>
        <begin position="55"/>
        <end position="113"/>
    </location>
</feature>
<dbReference type="GO" id="GO:0005634">
    <property type="term" value="C:nucleus"/>
    <property type="evidence" value="ECO:0007669"/>
    <property type="project" value="UniProtKB-SubCell"/>
</dbReference>
<name>A0A151IP16_9HYME</name>
<evidence type="ECO:0000256" key="4">
    <source>
        <dbReference type="ARBA" id="ARBA00023155"/>
    </source>
</evidence>
<accession>A0A151IP16</accession>
<sequence>VPYCNRRLATRRASPPTDDESISSEAENTSPCGSPVNRGENRVNRRVVNAQNTTGRRRRENLPKKAVNILKRWLSDHKFNAYPNDVEKKTLSLQTSLTIMQVCNWFINARRRILPGILKEAGEDPNRYTMSRRTRRVNSSSPLRHGRRTPLEPIEDPPAQFNINFPQRGLEEPTYRSEDCPNDYESSLNDYHSEEEHPSIRWPNVIVRPYAEAQVEQLDGDTISHPLNPSNVENSESTREEPAAYWSAPREHLVSPVVQQHIVYRGLSTRSLENAYVHEHNGDSFNMLVELAVNLPYAISIRKSQAPLQQIHRRISENKEIVYLSQENNIHFPYMANPLPEQELQFFCTRPHSKLLLSNCTFNLRNSDNCGFLEDGNIIVMQHFAYKNNESVVIGQCFRHKVSLAHYPCESANLNIYLVKDLSEVRMWPIKYIKDKGFRIPVDDEFVVMPLLHCNHDQ</sequence>
<protein>
    <submittedName>
        <fullName evidence="11">Homeobox protein TGIF1</fullName>
    </submittedName>
</protein>
<dbReference type="GO" id="GO:0000987">
    <property type="term" value="F:cis-regulatory region sequence-specific DNA binding"/>
    <property type="evidence" value="ECO:0007669"/>
    <property type="project" value="UniProtKB-ARBA"/>
</dbReference>
<evidence type="ECO:0000256" key="8">
    <source>
        <dbReference type="PROSITE-ProRule" id="PRU00108"/>
    </source>
</evidence>
<proteinExistence type="inferred from homology"/>
<dbReference type="EMBL" id="KQ976897">
    <property type="protein sequence ID" value="KYN07206.1"/>
    <property type="molecule type" value="Genomic_DNA"/>
</dbReference>
<evidence type="ECO:0000256" key="1">
    <source>
        <dbReference type="ARBA" id="ARBA00004123"/>
    </source>
</evidence>
<dbReference type="InterPro" id="IPR050224">
    <property type="entry name" value="TALE_homeobox"/>
</dbReference>
<feature type="region of interest" description="Disordered" evidence="9">
    <location>
        <begin position="1"/>
        <end position="41"/>
    </location>
</feature>
<dbReference type="GO" id="GO:0006355">
    <property type="term" value="P:regulation of DNA-templated transcription"/>
    <property type="evidence" value="ECO:0007669"/>
    <property type="project" value="InterPro"/>
</dbReference>
<keyword evidence="4 8" id="KW-0371">Homeobox</keyword>
<keyword evidence="2" id="KW-0805">Transcription regulation</keyword>
<dbReference type="InterPro" id="IPR001356">
    <property type="entry name" value="HD"/>
</dbReference>
<dbReference type="Proteomes" id="UP000078542">
    <property type="component" value="Unassembled WGS sequence"/>
</dbReference>
<comment type="subcellular location">
    <subcellularLocation>
        <location evidence="1 8">Nucleus</location>
    </subcellularLocation>
</comment>
<dbReference type="PROSITE" id="PS50071">
    <property type="entry name" value="HOMEOBOX_2"/>
    <property type="match status" value="1"/>
</dbReference>
<dbReference type="Gene3D" id="1.10.10.60">
    <property type="entry name" value="Homeodomain-like"/>
    <property type="match status" value="1"/>
</dbReference>
<evidence type="ECO:0000256" key="5">
    <source>
        <dbReference type="ARBA" id="ARBA00023163"/>
    </source>
</evidence>
<evidence type="ECO:0000256" key="6">
    <source>
        <dbReference type="ARBA" id="ARBA00023242"/>
    </source>
</evidence>
<evidence type="ECO:0000256" key="9">
    <source>
        <dbReference type="SAM" id="MobiDB-lite"/>
    </source>
</evidence>
<evidence type="ECO:0000259" key="10">
    <source>
        <dbReference type="PROSITE" id="PS50071"/>
    </source>
</evidence>